<evidence type="ECO:0000256" key="3">
    <source>
        <dbReference type="SAM" id="MobiDB-lite"/>
    </source>
</evidence>
<feature type="non-terminal residue" evidence="4">
    <location>
        <position position="76"/>
    </location>
</feature>
<dbReference type="Pfam" id="PF06766">
    <property type="entry name" value="Hydrophobin_2"/>
    <property type="match status" value="1"/>
</dbReference>
<proteinExistence type="inferred from homology"/>
<dbReference type="PANTHER" id="PTHR42341:SF1">
    <property type="entry name" value="HYDROPHOBIN"/>
    <property type="match status" value="1"/>
</dbReference>
<dbReference type="EMBL" id="KL142420">
    <property type="protein sequence ID" value="KDR66742.1"/>
    <property type="molecule type" value="Genomic_DNA"/>
</dbReference>
<dbReference type="OrthoDB" id="4500971at2759"/>
<evidence type="ECO:0000256" key="2">
    <source>
        <dbReference type="ARBA" id="ARBA00023157"/>
    </source>
</evidence>
<dbReference type="AlphaFoldDB" id="A0A067S9X5"/>
<dbReference type="CDD" id="cd23508">
    <property type="entry name" value="hydrophobin_II"/>
    <property type="match status" value="1"/>
</dbReference>
<feature type="compositionally biased region" description="Polar residues" evidence="3">
    <location>
        <begin position="1"/>
        <end position="10"/>
    </location>
</feature>
<organism evidence="4 5">
    <name type="scientific">Galerina marginata (strain CBS 339.88)</name>
    <dbReference type="NCBI Taxonomy" id="685588"/>
    <lineage>
        <taxon>Eukaryota</taxon>
        <taxon>Fungi</taxon>
        <taxon>Dikarya</taxon>
        <taxon>Basidiomycota</taxon>
        <taxon>Agaricomycotina</taxon>
        <taxon>Agaricomycetes</taxon>
        <taxon>Agaricomycetidae</taxon>
        <taxon>Agaricales</taxon>
        <taxon>Agaricineae</taxon>
        <taxon>Strophariaceae</taxon>
        <taxon>Galerina</taxon>
    </lineage>
</organism>
<dbReference type="GO" id="GO:0005576">
    <property type="term" value="C:extracellular region"/>
    <property type="evidence" value="ECO:0007669"/>
    <property type="project" value="InterPro"/>
</dbReference>
<protein>
    <recommendedName>
        <fullName evidence="6">Hydrophobin</fullName>
    </recommendedName>
</protein>
<sequence>AAVASPTFSELESRQSRLCPASTAPNPLCCATDVLGVANLDCASPPNPIPSDIPSFNNICAANGQRSRCCLVSLVR</sequence>
<evidence type="ECO:0000313" key="5">
    <source>
        <dbReference type="Proteomes" id="UP000027222"/>
    </source>
</evidence>
<accession>A0A067S9X5</accession>
<feature type="region of interest" description="Disordered" evidence="3">
    <location>
        <begin position="1"/>
        <end position="23"/>
    </location>
</feature>
<name>A0A067S9X5_GALM3</name>
<keyword evidence="5" id="KW-1185">Reference proteome</keyword>
<dbReference type="Proteomes" id="UP000027222">
    <property type="component" value="Unassembled WGS sequence"/>
</dbReference>
<comment type="similarity">
    <text evidence="1">Belongs to the cerato-ulmin hydrophobin family.</text>
</comment>
<reference evidence="5" key="1">
    <citation type="journal article" date="2014" name="Proc. Natl. Acad. Sci. U.S.A.">
        <title>Extensive sampling of basidiomycete genomes demonstrates inadequacy of the white-rot/brown-rot paradigm for wood decay fungi.</title>
        <authorList>
            <person name="Riley R."/>
            <person name="Salamov A.A."/>
            <person name="Brown D.W."/>
            <person name="Nagy L.G."/>
            <person name="Floudas D."/>
            <person name="Held B.W."/>
            <person name="Levasseur A."/>
            <person name="Lombard V."/>
            <person name="Morin E."/>
            <person name="Otillar R."/>
            <person name="Lindquist E.A."/>
            <person name="Sun H."/>
            <person name="LaButti K.M."/>
            <person name="Schmutz J."/>
            <person name="Jabbour D."/>
            <person name="Luo H."/>
            <person name="Baker S.E."/>
            <person name="Pisabarro A.G."/>
            <person name="Walton J.D."/>
            <person name="Blanchette R.A."/>
            <person name="Henrissat B."/>
            <person name="Martin F."/>
            <person name="Cullen D."/>
            <person name="Hibbett D.S."/>
            <person name="Grigoriev I.V."/>
        </authorList>
    </citation>
    <scope>NUCLEOTIDE SEQUENCE [LARGE SCALE GENOMIC DNA]</scope>
    <source>
        <strain evidence="5">CBS 339.88</strain>
    </source>
</reference>
<dbReference type="HOGENOM" id="CLU_141181_2_1_1"/>
<keyword evidence="2" id="KW-1015">Disulfide bond</keyword>
<gene>
    <name evidence="4" type="ORF">GALMADRAFT_33917</name>
</gene>
<evidence type="ECO:0000256" key="1">
    <source>
        <dbReference type="ARBA" id="ARBA00009576"/>
    </source>
</evidence>
<dbReference type="InterPro" id="IPR036686">
    <property type="entry name" value="Class_II_Hydrophobin_sf"/>
</dbReference>
<dbReference type="Gene3D" id="3.20.120.10">
    <property type="entry name" value="Hydrophobin"/>
    <property type="match status" value="1"/>
</dbReference>
<feature type="non-terminal residue" evidence="4">
    <location>
        <position position="1"/>
    </location>
</feature>
<evidence type="ECO:0008006" key="6">
    <source>
        <dbReference type="Google" id="ProtNLM"/>
    </source>
</evidence>
<evidence type="ECO:0000313" key="4">
    <source>
        <dbReference type="EMBL" id="KDR66742.1"/>
    </source>
</evidence>
<dbReference type="STRING" id="685588.A0A067S9X5"/>
<dbReference type="PANTHER" id="PTHR42341">
    <property type="entry name" value="HYDROPHOBIN"/>
    <property type="match status" value="1"/>
</dbReference>
<dbReference type="InterPro" id="IPR010636">
    <property type="entry name" value="Class_II_hydrophobin"/>
</dbReference>
<dbReference type="SUPFAM" id="SSF101751">
    <property type="entry name" value="Hydrophobin II, HfbII"/>
    <property type="match status" value="1"/>
</dbReference>